<dbReference type="OrthoDB" id="9775079at2"/>
<dbReference type="CDD" id="cd01451">
    <property type="entry name" value="vWA_Magnesium_chelatase"/>
    <property type="match status" value="1"/>
</dbReference>
<evidence type="ECO:0000259" key="3">
    <source>
        <dbReference type="PROSITE" id="PS50234"/>
    </source>
</evidence>
<accession>A0A327JQY8</accession>
<evidence type="ECO:0000256" key="2">
    <source>
        <dbReference type="SAM" id="MobiDB-lite"/>
    </source>
</evidence>
<dbReference type="SMART" id="SM00327">
    <property type="entry name" value="VWA"/>
    <property type="match status" value="1"/>
</dbReference>
<proteinExistence type="inferred from homology"/>
<reference evidence="4 5" key="1">
    <citation type="submission" date="2017-07" db="EMBL/GenBank/DDBJ databases">
        <title>Draft Genome Sequences of Select Purple Nonsulfur Bacteria.</title>
        <authorList>
            <person name="Lasarre B."/>
            <person name="Mckinlay J.B."/>
        </authorList>
    </citation>
    <scope>NUCLEOTIDE SEQUENCE [LARGE SCALE GENOMIC DNA]</scope>
    <source>
        <strain evidence="4 5">DSM 11290</strain>
    </source>
</reference>
<keyword evidence="5" id="KW-1185">Reference proteome</keyword>
<evidence type="ECO:0000313" key="5">
    <source>
        <dbReference type="Proteomes" id="UP000249299"/>
    </source>
</evidence>
<dbReference type="PANTHER" id="PTHR43473:SF2">
    <property type="entry name" value="MAGNESIUM-CHELATASE SUBUNIT CHLD, CHLOROPLASTIC"/>
    <property type="match status" value="1"/>
</dbReference>
<comment type="similarity">
    <text evidence="1">Belongs to the Mg-chelatase subunits D/I family.</text>
</comment>
<dbReference type="InterPro" id="IPR027417">
    <property type="entry name" value="P-loop_NTPase"/>
</dbReference>
<dbReference type="Proteomes" id="UP000249299">
    <property type="component" value="Unassembled WGS sequence"/>
</dbReference>
<dbReference type="Gene3D" id="1.10.8.80">
    <property type="entry name" value="Magnesium chelatase subunit I, C-Terminal domain"/>
    <property type="match status" value="1"/>
</dbReference>
<dbReference type="NCBIfam" id="NF009943">
    <property type="entry name" value="PRK13406.1"/>
    <property type="match status" value="1"/>
</dbReference>
<feature type="domain" description="VWFA" evidence="3">
    <location>
        <begin position="407"/>
        <end position="586"/>
    </location>
</feature>
<dbReference type="InterPro" id="IPR041628">
    <property type="entry name" value="ChlI/MoxR_AAA_lid"/>
</dbReference>
<dbReference type="InterPro" id="IPR036465">
    <property type="entry name" value="vWFA_dom_sf"/>
</dbReference>
<dbReference type="Gene3D" id="3.40.50.410">
    <property type="entry name" value="von Willebrand factor, type A domain"/>
    <property type="match status" value="1"/>
</dbReference>
<organism evidence="4 5">
    <name type="scientific">Rhodobium orientis</name>
    <dbReference type="NCBI Taxonomy" id="34017"/>
    <lineage>
        <taxon>Bacteria</taxon>
        <taxon>Pseudomonadati</taxon>
        <taxon>Pseudomonadota</taxon>
        <taxon>Alphaproteobacteria</taxon>
        <taxon>Hyphomicrobiales</taxon>
        <taxon>Rhodobiaceae</taxon>
        <taxon>Rhodobium</taxon>
    </lineage>
</organism>
<dbReference type="PANTHER" id="PTHR43473">
    <property type="entry name" value="MAGNESIUM-CHELATASE SUBUNIT CHLD, CHLOROPLASTIC"/>
    <property type="match status" value="1"/>
</dbReference>
<feature type="region of interest" description="Disordered" evidence="2">
    <location>
        <begin position="261"/>
        <end position="287"/>
    </location>
</feature>
<dbReference type="PROSITE" id="PS50234">
    <property type="entry name" value="VWFA"/>
    <property type="match status" value="1"/>
</dbReference>
<dbReference type="InterPro" id="IPR002035">
    <property type="entry name" value="VWF_A"/>
</dbReference>
<dbReference type="Pfam" id="PF17863">
    <property type="entry name" value="AAA_lid_2"/>
    <property type="match status" value="1"/>
</dbReference>
<dbReference type="SUPFAM" id="SSF53300">
    <property type="entry name" value="vWA-like"/>
    <property type="match status" value="1"/>
</dbReference>
<dbReference type="AlphaFoldDB" id="A0A327JQY8"/>
<comment type="caution">
    <text evidence="4">The sequence shown here is derived from an EMBL/GenBank/DDBJ whole genome shotgun (WGS) entry which is preliminary data.</text>
</comment>
<evidence type="ECO:0000313" key="4">
    <source>
        <dbReference type="EMBL" id="RAI27813.1"/>
    </source>
</evidence>
<sequence>MPEPSGEVPGIWEDALLAARVLAVAGPALGGIHLRARAGPVRDAWLSYYRSLLPDETPWKRVTPSLPEGALIGGLDVAATLEHGKPIVERGLFARADGGAVVIAMAERAGPSVVAIAGGVLDSGVIRIERNGISAVQPASVTLVALDEGIDTEEGVAPALTDRMALAIDLTPVSWREADQTEAPKGPLPSAEAIAAITVSDDILGALCAVALQSGRFSMRPAIFLERVARIIAALDGASEVATSHAGAAVRLVLPTVMAAAEPEEQEEAPPDPPQEEQEEEQQEPEEGVLNMEALQDLLVAVEKAYLPASLDINRQVPKAMAARNSDAGKAGAVLKNAKRGRPIGVSAKPPFPGARVNVLATLRSAALWQEIRRRERAKAGREKPGRFDIHKSDFRFTRFKHETESTAILAVDASGSTAIDRLGEAKGAAELLLAECYVRRDNVALIAFRGRQAELLLPPTRSLVRAKRSLAAVPGGGGTPLASGMMNALELALSVRRRGQSPLIVILTDGSANIALDGHAGRADAEQDARMVAAHYAALNVPTVVIDIARRPRDKTSALARAMTADYHALPHANAHAVSSVVSGYMQRG</sequence>
<dbReference type="EMBL" id="NPEV01000014">
    <property type="protein sequence ID" value="RAI27813.1"/>
    <property type="molecule type" value="Genomic_DNA"/>
</dbReference>
<dbReference type="RefSeq" id="WP_111433984.1">
    <property type="nucleotide sequence ID" value="NZ_JACIGG010000008.1"/>
</dbReference>
<name>A0A327JQY8_9HYPH</name>
<dbReference type="Gene3D" id="3.40.50.300">
    <property type="entry name" value="P-loop containing nucleotide triphosphate hydrolases"/>
    <property type="match status" value="1"/>
</dbReference>
<protein>
    <recommendedName>
        <fullName evidence="3">VWFA domain-containing protein</fullName>
    </recommendedName>
</protein>
<feature type="compositionally biased region" description="Acidic residues" evidence="2">
    <location>
        <begin position="262"/>
        <end position="287"/>
    </location>
</feature>
<dbReference type="SUPFAM" id="SSF52540">
    <property type="entry name" value="P-loop containing nucleoside triphosphate hydrolases"/>
    <property type="match status" value="1"/>
</dbReference>
<dbReference type="InterPro" id="IPR041702">
    <property type="entry name" value="BchD/ChlD_VWA"/>
</dbReference>
<dbReference type="Pfam" id="PF13519">
    <property type="entry name" value="VWA_2"/>
    <property type="match status" value="1"/>
</dbReference>
<gene>
    <name evidence="4" type="ORF">CH339_08825</name>
</gene>
<evidence type="ECO:0000256" key="1">
    <source>
        <dbReference type="ARBA" id="ARBA00005799"/>
    </source>
</evidence>